<feature type="transmembrane region" description="Helical" evidence="2">
    <location>
        <begin position="440"/>
        <end position="457"/>
    </location>
</feature>
<accession>A0A7X3CQM3</accession>
<feature type="transmembrane region" description="Helical" evidence="2">
    <location>
        <begin position="485"/>
        <end position="502"/>
    </location>
</feature>
<dbReference type="InterPro" id="IPR018702">
    <property type="entry name" value="DUF2207"/>
</dbReference>
<evidence type="ECO:0000313" key="4">
    <source>
        <dbReference type="EMBL" id="MUG47367.1"/>
    </source>
</evidence>
<feature type="compositionally biased region" description="Gly residues" evidence="1">
    <location>
        <begin position="627"/>
        <end position="649"/>
    </location>
</feature>
<dbReference type="AlphaFoldDB" id="A0A7X3CQM3"/>
<dbReference type="Pfam" id="PF09972">
    <property type="entry name" value="DUF2207"/>
    <property type="match status" value="1"/>
</dbReference>
<feature type="region of interest" description="Disordered" evidence="1">
    <location>
        <begin position="622"/>
        <end position="649"/>
    </location>
</feature>
<sequence length="649" mass="74059">MRRWLWLPLALVIVMLAGCGGSKKYTMEHVDVLAKIMPDGDLFVQELFTYRFEGSWNGMTRYVDPKGHEGIEFFEAYIPPEGQHFKDFTYDELQRLAVDFNKDNDTYFIHTPTTDETKRVYYRYRIKGAAVRYADTGELAWSFFKNNNNDIRNVTIELQLGEPLDEERIHYFLHDRTGGQVSLKSGGNGEPSYLHYYNPLLDQYGTARLRVLFPAEWIGEQAVRAESLPLEAALTEEWEREQRLDKRTEQLAIADGVLELLAYGALLVLGLQILPFRRVAGLLLRRRIPPGKLEDIDPLLAVYIYRKGRLKIRDIFAGVFSLRHQGLVAMEERQAPRRLLEDKKAPDILPEFVFTGRRSSLNETERFFLDKFFYGKKLETERFTGPTRKEKKDANELKRYRRLSERLHADFNKWRVLLDHREDYHAYVYPNRFQRTMKPAMILIHFLTILVLFVIDVSKSTSIFWAVLVLGTLAGFALAYPKKRWLSGLYYFGCFAAAGFLHDSSATGTYAVLIVITFILSLILRPYTLTLEGWKLHAGLRYWRRRLKRGKWYSKGALRYDTESGLRLAEFAIVLDAGPQLLKAMKRRSGDEALQSVASRISQSAVEGLVYSQKAIAYMPPDSSSGSSGGFSGGGGGGGGGDGGGTGAF</sequence>
<keyword evidence="2" id="KW-0812">Transmembrane</keyword>
<protein>
    <submittedName>
        <fullName evidence="4">DUF2207 domain-containing protein</fullName>
    </submittedName>
</protein>
<dbReference type="OrthoDB" id="5507254at2"/>
<dbReference type="Proteomes" id="UP000447876">
    <property type="component" value="Unassembled WGS sequence"/>
</dbReference>
<keyword evidence="2" id="KW-1133">Transmembrane helix</keyword>
<organism evidence="4 5">
    <name type="scientific">Paenibacillus woosongensis</name>
    <dbReference type="NCBI Taxonomy" id="307580"/>
    <lineage>
        <taxon>Bacteria</taxon>
        <taxon>Bacillati</taxon>
        <taxon>Bacillota</taxon>
        <taxon>Bacilli</taxon>
        <taxon>Bacillales</taxon>
        <taxon>Paenibacillaceae</taxon>
        <taxon>Paenibacillus</taxon>
    </lineage>
</organism>
<feature type="transmembrane region" description="Helical" evidence="2">
    <location>
        <begin position="508"/>
        <end position="527"/>
    </location>
</feature>
<evidence type="ECO:0000259" key="3">
    <source>
        <dbReference type="Pfam" id="PF09972"/>
    </source>
</evidence>
<proteinExistence type="predicted"/>
<dbReference type="PROSITE" id="PS51257">
    <property type="entry name" value="PROKAR_LIPOPROTEIN"/>
    <property type="match status" value="1"/>
</dbReference>
<gene>
    <name evidence="4" type="ORF">GNP95_20665</name>
</gene>
<dbReference type="EMBL" id="WNZW01000011">
    <property type="protein sequence ID" value="MUG47367.1"/>
    <property type="molecule type" value="Genomic_DNA"/>
</dbReference>
<evidence type="ECO:0000313" key="5">
    <source>
        <dbReference type="Proteomes" id="UP000447876"/>
    </source>
</evidence>
<name>A0A7X3CQM3_9BACL</name>
<reference evidence="4 5" key="1">
    <citation type="submission" date="2019-11" db="EMBL/GenBank/DDBJ databases">
        <title>Draft genome sequences of five Paenibacillus species of dairy origin.</title>
        <authorList>
            <person name="Olajide A.M."/>
            <person name="Chen S."/>
            <person name="Lapointe G."/>
        </authorList>
    </citation>
    <scope>NUCLEOTIDE SEQUENCE [LARGE SCALE GENOMIC DNA]</scope>
    <source>
        <strain evidence="4 5">12CR55</strain>
    </source>
</reference>
<feature type="transmembrane region" description="Helical" evidence="2">
    <location>
        <begin position="463"/>
        <end position="480"/>
    </location>
</feature>
<dbReference type="RefSeq" id="WP_155612734.1">
    <property type="nucleotide sequence ID" value="NZ_WNZW01000011.1"/>
</dbReference>
<evidence type="ECO:0000256" key="1">
    <source>
        <dbReference type="SAM" id="MobiDB-lite"/>
    </source>
</evidence>
<keyword evidence="2" id="KW-0472">Membrane</keyword>
<feature type="domain" description="DUF2207" evidence="3">
    <location>
        <begin position="27"/>
        <end position="180"/>
    </location>
</feature>
<comment type="caution">
    <text evidence="4">The sequence shown here is derived from an EMBL/GenBank/DDBJ whole genome shotgun (WGS) entry which is preliminary data.</text>
</comment>
<evidence type="ECO:0000256" key="2">
    <source>
        <dbReference type="SAM" id="Phobius"/>
    </source>
</evidence>